<comment type="caution">
    <text evidence="1">The sequence shown here is derived from an EMBL/GenBank/DDBJ whole genome shotgun (WGS) entry which is preliminary data.</text>
</comment>
<proteinExistence type="predicted"/>
<name>A0ACB6ZNL0_THEGA</name>
<organism evidence="1 2">
    <name type="scientific">Thelephora ganbajun</name>
    <name type="common">Ganba fungus</name>
    <dbReference type="NCBI Taxonomy" id="370292"/>
    <lineage>
        <taxon>Eukaryota</taxon>
        <taxon>Fungi</taxon>
        <taxon>Dikarya</taxon>
        <taxon>Basidiomycota</taxon>
        <taxon>Agaricomycotina</taxon>
        <taxon>Agaricomycetes</taxon>
        <taxon>Thelephorales</taxon>
        <taxon>Thelephoraceae</taxon>
        <taxon>Thelephora</taxon>
    </lineage>
</organism>
<reference evidence="1" key="1">
    <citation type="submission" date="2019-10" db="EMBL/GenBank/DDBJ databases">
        <authorList>
            <consortium name="DOE Joint Genome Institute"/>
            <person name="Kuo A."/>
            <person name="Miyauchi S."/>
            <person name="Kiss E."/>
            <person name="Drula E."/>
            <person name="Kohler A."/>
            <person name="Sanchez-Garcia M."/>
            <person name="Andreopoulos B."/>
            <person name="Barry K.W."/>
            <person name="Bonito G."/>
            <person name="Buee M."/>
            <person name="Carver A."/>
            <person name="Chen C."/>
            <person name="Cichocki N."/>
            <person name="Clum A."/>
            <person name="Culley D."/>
            <person name="Crous P.W."/>
            <person name="Fauchery L."/>
            <person name="Girlanda M."/>
            <person name="Hayes R."/>
            <person name="Keri Z."/>
            <person name="Labutti K."/>
            <person name="Lipzen A."/>
            <person name="Lombard V."/>
            <person name="Magnuson J."/>
            <person name="Maillard F."/>
            <person name="Morin E."/>
            <person name="Murat C."/>
            <person name="Nolan M."/>
            <person name="Ohm R."/>
            <person name="Pangilinan J."/>
            <person name="Pereira M."/>
            <person name="Perotto S."/>
            <person name="Peter M."/>
            <person name="Riley R."/>
            <person name="Sitrit Y."/>
            <person name="Stielow B."/>
            <person name="Szollosi G."/>
            <person name="Zifcakova L."/>
            <person name="Stursova M."/>
            <person name="Spatafora J.W."/>
            <person name="Tedersoo L."/>
            <person name="Vaario L.-M."/>
            <person name="Yamada A."/>
            <person name="Yan M."/>
            <person name="Wang P."/>
            <person name="Xu J."/>
            <person name="Bruns T."/>
            <person name="Baldrian P."/>
            <person name="Vilgalys R."/>
            <person name="Henrissat B."/>
            <person name="Grigoriev I.V."/>
            <person name="Hibbett D."/>
            <person name="Nagy L.G."/>
            <person name="Martin F.M."/>
        </authorList>
    </citation>
    <scope>NUCLEOTIDE SEQUENCE</scope>
    <source>
        <strain evidence="1">P2</strain>
    </source>
</reference>
<evidence type="ECO:0000313" key="2">
    <source>
        <dbReference type="Proteomes" id="UP000886501"/>
    </source>
</evidence>
<dbReference type="EMBL" id="MU117978">
    <property type="protein sequence ID" value="KAF9651114.1"/>
    <property type="molecule type" value="Genomic_DNA"/>
</dbReference>
<protein>
    <submittedName>
        <fullName evidence="1">Ribonuclease III</fullName>
    </submittedName>
</protein>
<gene>
    <name evidence="1" type="ORF">BDM02DRAFT_3184828</name>
</gene>
<sequence length="1241" mass="138801">MEPGSIVSPTQTVFATTTTTTASRMPDTIGEEASCAPTSKRPRDTIDSYQSLPLKRPKTNQDPTTTVTESTISYDMCPMPSVADYFYEDSIPKASELSQLLPTICHDAYVVRRWLGSAGCIIFWKMVMEDINKTTNTPDPTHHLSGLTVRSLTKLRGPQREGSSPKFHTLCETLRFYLGLGSTRRVVVFMRHDAVARVTARMLMDHVHDGVRSMLAQDYGDQLAEEDAERNQFNVIVTTQLPTVLTFQAPVLIMFDEFPWHLNQVLCREATTNHLVRMVERGRLQATKFSHPIPSDEVVQEWIANVTRLDGAIPPPSIYIRPSTESLPSFTHKKLRDTTTAAWLSSSDALTAIHLILQEQSKSGLGSPSQRTVHFSVRHETPRDVCEISIPGLKGCNKIEEDGSSKLEALVSACLSACRLLQISGLLEPEHFPAVYPFVPVPQAIEPQQSKKAKSNGVRNHPRRTPLFWSLSTENLGGLWYPTIVFIDGSTGEFGLLAILTRHPLPTILDFPLFMSGDTVNVQLRKCQSGFFSPHELEQLRRTTLRIMRFVGNKPFVANLKQLPYLLFPLEPDIEILNSLCEPHRTHEGHPCLGSPCASRVAMNMATSAFLPITTGSTEEIVQDLNDAVVQDRKIEYTKRYFVDKIRQDLTPLHKPREGERQHGYDSYLEHCKACIKDFRGIKNLNQPLVEVKVAPTVINRLDPSPKIQTTEKGPPQTFIPELCVKSTVPASIARTTLTLPSIMTRIDETLLVKELNARMFDNIIREDLLREALTPPAAEVEFNYERLEILGDAILKYLISCHVFMHDFGTQSHLHVHRRDIINNKALYQHAVNVELPQFILSKRFSAKAWYPASISVRNSFNPVPNDDMLPTPEDKPAADPGTAGYVVHKDAKTHQLGDKTLADVVEAILGAAYLSVGLPGVYIATQSFAISVLEYDTTSEIGKRMLPEPPTEVSHLLKPITIQTLEGVVGHKFKRKYYLTQLLANKTVSQYQSTSCERLCFIGDGILDFLTIRYIYEREPNLAPGSLTLLKCAMVSNSALAALCVKCGIHRLIDAGAHGISRSLNAYVSAVTTALQEEQRASSQEARPPGQYWLRLQIPKALSDAMEGILGVLYVSDNCTLEGAEIFFNKVFKPFFDEFVTFEMLARHAADTVLEMLDRLGCRQYSSIHDIENGVHSCKILWHGNTLCEAKDNNLDVAMQKASEKCLQMLTEKPKLLRDACNCLTTQPVGEIKPGQKRK</sequence>
<accession>A0ACB6ZNL0</accession>
<keyword evidence="2" id="KW-1185">Reference proteome</keyword>
<evidence type="ECO:0000313" key="1">
    <source>
        <dbReference type="EMBL" id="KAF9651114.1"/>
    </source>
</evidence>
<dbReference type="Proteomes" id="UP000886501">
    <property type="component" value="Unassembled WGS sequence"/>
</dbReference>
<reference evidence="1" key="2">
    <citation type="journal article" date="2020" name="Nat. Commun.">
        <title>Large-scale genome sequencing of mycorrhizal fungi provides insights into the early evolution of symbiotic traits.</title>
        <authorList>
            <person name="Miyauchi S."/>
            <person name="Kiss E."/>
            <person name="Kuo A."/>
            <person name="Drula E."/>
            <person name="Kohler A."/>
            <person name="Sanchez-Garcia M."/>
            <person name="Morin E."/>
            <person name="Andreopoulos B."/>
            <person name="Barry K.W."/>
            <person name="Bonito G."/>
            <person name="Buee M."/>
            <person name="Carver A."/>
            <person name="Chen C."/>
            <person name="Cichocki N."/>
            <person name="Clum A."/>
            <person name="Culley D."/>
            <person name="Crous P.W."/>
            <person name="Fauchery L."/>
            <person name="Girlanda M."/>
            <person name="Hayes R.D."/>
            <person name="Keri Z."/>
            <person name="LaButti K."/>
            <person name="Lipzen A."/>
            <person name="Lombard V."/>
            <person name="Magnuson J."/>
            <person name="Maillard F."/>
            <person name="Murat C."/>
            <person name="Nolan M."/>
            <person name="Ohm R.A."/>
            <person name="Pangilinan J."/>
            <person name="Pereira M.F."/>
            <person name="Perotto S."/>
            <person name="Peter M."/>
            <person name="Pfister S."/>
            <person name="Riley R."/>
            <person name="Sitrit Y."/>
            <person name="Stielow J.B."/>
            <person name="Szollosi G."/>
            <person name="Zifcakova L."/>
            <person name="Stursova M."/>
            <person name="Spatafora J.W."/>
            <person name="Tedersoo L."/>
            <person name="Vaario L.M."/>
            <person name="Yamada A."/>
            <person name="Yan M."/>
            <person name="Wang P."/>
            <person name="Xu J."/>
            <person name="Bruns T."/>
            <person name="Baldrian P."/>
            <person name="Vilgalys R."/>
            <person name="Dunand C."/>
            <person name="Henrissat B."/>
            <person name="Grigoriev I.V."/>
            <person name="Hibbett D."/>
            <person name="Nagy L.G."/>
            <person name="Martin F.M."/>
        </authorList>
    </citation>
    <scope>NUCLEOTIDE SEQUENCE</scope>
    <source>
        <strain evidence="1">P2</strain>
    </source>
</reference>